<dbReference type="EMBL" id="MU089518">
    <property type="protein sequence ID" value="KAF7852268.1"/>
    <property type="molecule type" value="Genomic_DNA"/>
</dbReference>
<comment type="caution">
    <text evidence="1">The sequence shown here is derived from an EMBL/GenBank/DDBJ whole genome shotgun (WGS) entry which is preliminary data.</text>
</comment>
<organism evidence="1 2">
    <name type="scientific">Corymbia citriodora subsp. variegata</name>
    <dbReference type="NCBI Taxonomy" id="360336"/>
    <lineage>
        <taxon>Eukaryota</taxon>
        <taxon>Viridiplantae</taxon>
        <taxon>Streptophyta</taxon>
        <taxon>Embryophyta</taxon>
        <taxon>Tracheophyta</taxon>
        <taxon>Spermatophyta</taxon>
        <taxon>Magnoliopsida</taxon>
        <taxon>eudicotyledons</taxon>
        <taxon>Gunneridae</taxon>
        <taxon>Pentapetalae</taxon>
        <taxon>rosids</taxon>
        <taxon>malvids</taxon>
        <taxon>Myrtales</taxon>
        <taxon>Myrtaceae</taxon>
        <taxon>Myrtoideae</taxon>
        <taxon>Eucalypteae</taxon>
        <taxon>Corymbia</taxon>
    </lineage>
</organism>
<gene>
    <name evidence="1" type="ORF">BT93_L5405</name>
</gene>
<name>A0A8T0CXE7_CORYI</name>
<proteinExistence type="predicted"/>
<keyword evidence="2" id="KW-1185">Reference proteome</keyword>
<dbReference type="Gramene" id="rna-gnl|WGS:JABURB|Cocit.L5405.1">
    <property type="protein sequence ID" value="cds-KAF7852268.1"/>
    <property type="gene ID" value="gene-BT93_L5405"/>
</dbReference>
<accession>A0A8T0CXE7</accession>
<evidence type="ECO:0000313" key="2">
    <source>
        <dbReference type="Proteomes" id="UP000806378"/>
    </source>
</evidence>
<dbReference type="AlphaFoldDB" id="A0A8T0CXE7"/>
<sequence length="127" mass="13853">MPIELTDPDLALRNAPPPGSVFPTRSTIAMRKSSISTSGGTSCCSISRSAAMVMEVRPKEWRHRLLFSPSLPTILCIVSFSQPLDRASRTSKAAISAEDDLELERKLAKRLEVKDGKLHGSDDGMNI</sequence>
<protein>
    <submittedName>
        <fullName evidence="1">Uncharacterized protein</fullName>
    </submittedName>
</protein>
<evidence type="ECO:0000313" key="1">
    <source>
        <dbReference type="EMBL" id="KAF7852268.1"/>
    </source>
</evidence>
<reference evidence="1" key="1">
    <citation type="submission" date="2020-05" db="EMBL/GenBank/DDBJ databases">
        <title>WGS assembly of Corymbia citriodora subspecies variegata.</title>
        <authorList>
            <person name="Barry K."/>
            <person name="Hundley H."/>
            <person name="Shu S."/>
            <person name="Jenkins J."/>
            <person name="Grimwood J."/>
            <person name="Baten A."/>
        </authorList>
    </citation>
    <scope>NUCLEOTIDE SEQUENCE</scope>
    <source>
        <strain evidence="1">CV2-018</strain>
    </source>
</reference>
<dbReference type="Proteomes" id="UP000806378">
    <property type="component" value="Unassembled WGS sequence"/>
</dbReference>